<dbReference type="AlphaFoldDB" id="A0A834X037"/>
<sequence length="90" mass="10308">MMKGVRDARQCVKSWSMFFEIARRNIWMRLVVCKEKAAFEAYAKLNHSNKYEERLISLEPPPQGWLKVNVDGSMNSNLIRGSSCGGVARD</sequence>
<gene>
    <name evidence="1" type="ORF">G2W53_010652</name>
</gene>
<organism evidence="1 2">
    <name type="scientific">Senna tora</name>
    <dbReference type="NCBI Taxonomy" id="362788"/>
    <lineage>
        <taxon>Eukaryota</taxon>
        <taxon>Viridiplantae</taxon>
        <taxon>Streptophyta</taxon>
        <taxon>Embryophyta</taxon>
        <taxon>Tracheophyta</taxon>
        <taxon>Spermatophyta</taxon>
        <taxon>Magnoliopsida</taxon>
        <taxon>eudicotyledons</taxon>
        <taxon>Gunneridae</taxon>
        <taxon>Pentapetalae</taxon>
        <taxon>rosids</taxon>
        <taxon>fabids</taxon>
        <taxon>Fabales</taxon>
        <taxon>Fabaceae</taxon>
        <taxon>Caesalpinioideae</taxon>
        <taxon>Cassia clade</taxon>
        <taxon>Senna</taxon>
    </lineage>
</organism>
<accession>A0A834X037</accession>
<comment type="caution">
    <text evidence="1">The sequence shown here is derived from an EMBL/GenBank/DDBJ whole genome shotgun (WGS) entry which is preliminary data.</text>
</comment>
<keyword evidence="2" id="KW-1185">Reference proteome</keyword>
<reference evidence="1" key="1">
    <citation type="submission" date="2020-09" db="EMBL/GenBank/DDBJ databases">
        <title>Genome-Enabled Discovery of Anthraquinone Biosynthesis in Senna tora.</title>
        <authorList>
            <person name="Kang S.-H."/>
            <person name="Pandey R.P."/>
            <person name="Lee C.-M."/>
            <person name="Sim J.-S."/>
            <person name="Jeong J.-T."/>
            <person name="Choi B.-S."/>
            <person name="Jung M."/>
            <person name="Ginzburg D."/>
            <person name="Zhao K."/>
            <person name="Won S.Y."/>
            <person name="Oh T.-J."/>
            <person name="Yu Y."/>
            <person name="Kim N.-H."/>
            <person name="Lee O.R."/>
            <person name="Lee T.-H."/>
            <person name="Bashyal P."/>
            <person name="Kim T.-S."/>
            <person name="Lee W.-H."/>
            <person name="Kawkins C."/>
            <person name="Kim C.-K."/>
            <person name="Kim J.S."/>
            <person name="Ahn B.O."/>
            <person name="Rhee S.Y."/>
            <person name="Sohng J.K."/>
        </authorList>
    </citation>
    <scope>NUCLEOTIDE SEQUENCE</scope>
    <source>
        <tissue evidence="1">Leaf</tissue>
    </source>
</reference>
<evidence type="ECO:0000313" key="2">
    <source>
        <dbReference type="Proteomes" id="UP000634136"/>
    </source>
</evidence>
<evidence type="ECO:0000313" key="1">
    <source>
        <dbReference type="EMBL" id="KAF7835793.1"/>
    </source>
</evidence>
<name>A0A834X037_9FABA</name>
<protein>
    <submittedName>
        <fullName evidence="1">Uncharacterized protein</fullName>
    </submittedName>
</protein>
<proteinExistence type="predicted"/>
<dbReference type="Proteomes" id="UP000634136">
    <property type="component" value="Unassembled WGS sequence"/>
</dbReference>
<dbReference type="EMBL" id="JAAIUW010000004">
    <property type="protein sequence ID" value="KAF7835793.1"/>
    <property type="molecule type" value="Genomic_DNA"/>
</dbReference>
<dbReference type="OrthoDB" id="597234at2759"/>